<dbReference type="Proteomes" id="UP000002145">
    <property type="component" value="Chromosome"/>
</dbReference>
<name>A3DFQ8_ACET2</name>
<keyword evidence="1" id="KW-0812">Transmembrane</keyword>
<sequence length="145" mass="15822">MMKNKVLSPIVYLIFGVLLTLGPYSIFPVCKASMMAMRCQATAKAELVLGILTIAVGVLMLLINHRKFRIGLNIAAIPIGILAFLFPNSITGVCSKVHMTCRALTLPVLSLTGIALVVFAGINTVYLWRFESKGEIYDGICINFE</sequence>
<evidence type="ECO:0008006" key="4">
    <source>
        <dbReference type="Google" id="ProtNLM"/>
    </source>
</evidence>
<protein>
    <recommendedName>
        <fullName evidence="4">DUF4418 domain-containing protein</fullName>
    </recommendedName>
</protein>
<feature type="transmembrane region" description="Helical" evidence="1">
    <location>
        <begin position="70"/>
        <end position="86"/>
    </location>
</feature>
<evidence type="ECO:0000313" key="3">
    <source>
        <dbReference type="Proteomes" id="UP000002145"/>
    </source>
</evidence>
<keyword evidence="1" id="KW-1133">Transmembrane helix</keyword>
<keyword evidence="1" id="KW-0472">Membrane</keyword>
<reference evidence="2 3" key="2">
    <citation type="journal article" date="2013" name="Biotechnol. Biofuels">
        <title>Global transcriptome analysis of Clostridium thermocellum ATCC 27405 during growth on dilute acid pretreated Populus and switchgrass.</title>
        <authorList>
            <person name="Wilson C.M."/>
            <person name="Rodriguez M.Jr."/>
            <person name="Johnson C.M."/>
            <person name="Martin S.L."/>
            <person name="Chu T.M."/>
            <person name="Wolfinger R.D."/>
            <person name="Hauser L.J."/>
            <person name="Land M.L."/>
            <person name="Klingeman D.M."/>
            <person name="Syed M.H."/>
            <person name="Ragauskas A.J."/>
            <person name="Tschaplinski T.J."/>
            <person name="Mielenz J.R."/>
            <person name="Brown S.D."/>
        </authorList>
    </citation>
    <scope>NUCLEOTIDE SEQUENCE [LARGE SCALE GENOMIC DNA]</scope>
    <source>
        <strain evidence="3">ATCC 27405 / DSM 1237 / JCM 9322 / NBRC 103400 / NCIMB 10682 / NRRL B-4536 / VPI 7372</strain>
    </source>
</reference>
<dbReference type="Pfam" id="PF14387">
    <property type="entry name" value="DUF4418"/>
    <property type="match status" value="1"/>
</dbReference>
<gene>
    <name evidence="2" type="ordered locus">Cthe_1561</name>
</gene>
<dbReference type="InterPro" id="IPR025531">
    <property type="entry name" value="DUF4418"/>
</dbReference>
<feature type="transmembrane region" description="Helical" evidence="1">
    <location>
        <begin position="106"/>
        <end position="128"/>
    </location>
</feature>
<evidence type="ECO:0000313" key="2">
    <source>
        <dbReference type="EMBL" id="ABN52787.1"/>
    </source>
</evidence>
<feature type="transmembrane region" description="Helical" evidence="1">
    <location>
        <begin position="47"/>
        <end position="63"/>
    </location>
</feature>
<dbReference type="GeneID" id="35804878"/>
<proteinExistence type="predicted"/>
<dbReference type="RefSeq" id="WP_003517372.1">
    <property type="nucleotide sequence ID" value="NC_009012.1"/>
</dbReference>
<evidence type="ECO:0000256" key="1">
    <source>
        <dbReference type="SAM" id="Phobius"/>
    </source>
</evidence>
<dbReference type="HOGENOM" id="CLU_134846_2_0_9"/>
<reference evidence="3" key="1">
    <citation type="submission" date="2007-02" db="EMBL/GenBank/DDBJ databases">
        <title>Complete sequence of Clostridium thermocellum ATCC 27405.</title>
        <authorList>
            <consortium name="US DOE Joint Genome Institute"/>
            <person name="Copeland A."/>
            <person name="Lucas S."/>
            <person name="Lapidus A."/>
            <person name="Barry K."/>
            <person name="Detter J.C."/>
            <person name="Glavina del Rio T."/>
            <person name="Hammon N."/>
            <person name="Israni S."/>
            <person name="Dalin E."/>
            <person name="Tice H."/>
            <person name="Pitluck S."/>
            <person name="Chertkov O."/>
            <person name="Brettin T."/>
            <person name="Bruce D."/>
            <person name="Han C."/>
            <person name="Tapia R."/>
            <person name="Gilna P."/>
            <person name="Schmutz J."/>
            <person name="Larimer F."/>
            <person name="Land M."/>
            <person name="Hauser L."/>
            <person name="Kyrpides N."/>
            <person name="Mikhailova N."/>
            <person name="Wu J.H.D."/>
            <person name="Newcomb M."/>
            <person name="Richardson P."/>
        </authorList>
    </citation>
    <scope>NUCLEOTIDE SEQUENCE [LARGE SCALE GENOMIC DNA]</scope>
    <source>
        <strain evidence="3">ATCC 27405 / DSM 1237 / JCM 9322 / NBRC 103400 / NCIMB 10682 / NRRL B-4536 / VPI 7372</strain>
    </source>
</reference>
<keyword evidence="3" id="KW-1185">Reference proteome</keyword>
<dbReference type="eggNOG" id="ENOG5032SAC">
    <property type="taxonomic scope" value="Bacteria"/>
</dbReference>
<dbReference type="KEGG" id="cth:Cthe_1561"/>
<dbReference type="OrthoDB" id="3239888at2"/>
<dbReference type="AlphaFoldDB" id="A3DFQ8"/>
<dbReference type="EMBL" id="CP000568">
    <property type="protein sequence ID" value="ABN52787.1"/>
    <property type="molecule type" value="Genomic_DNA"/>
</dbReference>
<organism evidence="2 3">
    <name type="scientific">Acetivibrio thermocellus (strain ATCC 27405 / DSM 1237 / JCM 9322 / NBRC 103400 / NCIMB 10682 / NRRL B-4536 / VPI 7372)</name>
    <name type="common">Clostridium thermocellum</name>
    <dbReference type="NCBI Taxonomy" id="203119"/>
    <lineage>
        <taxon>Bacteria</taxon>
        <taxon>Bacillati</taxon>
        <taxon>Bacillota</taxon>
        <taxon>Clostridia</taxon>
        <taxon>Eubacteriales</taxon>
        <taxon>Oscillospiraceae</taxon>
        <taxon>Acetivibrio</taxon>
    </lineage>
</organism>
<accession>A3DFQ8</accession>
<feature type="transmembrane region" description="Helical" evidence="1">
    <location>
        <begin position="7"/>
        <end position="27"/>
    </location>
</feature>
<dbReference type="STRING" id="203119.Cthe_1561"/>